<evidence type="ECO:0000313" key="4">
    <source>
        <dbReference type="Proteomes" id="UP000613512"/>
    </source>
</evidence>
<keyword evidence="4" id="KW-1185">Reference proteome</keyword>
<evidence type="ECO:0008006" key="5">
    <source>
        <dbReference type="Google" id="ProtNLM"/>
    </source>
</evidence>
<feature type="coiled-coil region" evidence="1">
    <location>
        <begin position="345"/>
        <end position="372"/>
    </location>
</feature>
<comment type="caution">
    <text evidence="3">The sequence shown here is derived from an EMBL/GenBank/DDBJ whole genome shotgun (WGS) entry which is preliminary data.</text>
</comment>
<dbReference type="RefSeq" id="WP_188384025.1">
    <property type="nucleotide sequence ID" value="NZ_BMEY01000006.1"/>
</dbReference>
<name>A0A916RV43_9BACI</name>
<feature type="chain" id="PRO_5038820943" description="YhgE/Pip domain-containing protein" evidence="2">
    <location>
        <begin position="26"/>
        <end position="606"/>
    </location>
</feature>
<keyword evidence="2" id="KW-0732">Signal</keyword>
<evidence type="ECO:0000256" key="1">
    <source>
        <dbReference type="SAM" id="Coils"/>
    </source>
</evidence>
<dbReference type="SUPFAM" id="SSF58104">
    <property type="entry name" value="Methyl-accepting chemotaxis protein (MCP) signaling domain"/>
    <property type="match status" value="1"/>
</dbReference>
<dbReference type="Gene3D" id="1.10.287.950">
    <property type="entry name" value="Methyl-accepting chemotaxis protein"/>
    <property type="match status" value="2"/>
</dbReference>
<reference evidence="3" key="1">
    <citation type="journal article" date="2014" name="Int. J. Syst. Evol. Microbiol.">
        <title>Complete genome sequence of Corynebacterium casei LMG S-19264T (=DSM 44701T), isolated from a smear-ripened cheese.</title>
        <authorList>
            <consortium name="US DOE Joint Genome Institute (JGI-PGF)"/>
            <person name="Walter F."/>
            <person name="Albersmeier A."/>
            <person name="Kalinowski J."/>
            <person name="Ruckert C."/>
        </authorList>
    </citation>
    <scope>NUCLEOTIDE SEQUENCE</scope>
    <source>
        <strain evidence="3">CGMCC 1.12408</strain>
    </source>
</reference>
<organism evidence="3 4">
    <name type="scientific">Ornithinibacillus halotolerans</name>
    <dbReference type="NCBI Taxonomy" id="1274357"/>
    <lineage>
        <taxon>Bacteria</taxon>
        <taxon>Bacillati</taxon>
        <taxon>Bacillota</taxon>
        <taxon>Bacilli</taxon>
        <taxon>Bacillales</taxon>
        <taxon>Bacillaceae</taxon>
        <taxon>Ornithinibacillus</taxon>
    </lineage>
</organism>
<keyword evidence="1" id="KW-0175">Coiled coil</keyword>
<dbReference type="AlphaFoldDB" id="A0A916RV43"/>
<evidence type="ECO:0000313" key="3">
    <source>
        <dbReference type="EMBL" id="GGA71961.1"/>
    </source>
</evidence>
<gene>
    <name evidence="3" type="ORF">GCM10008025_14730</name>
</gene>
<dbReference type="Proteomes" id="UP000613512">
    <property type="component" value="Unassembled WGS sequence"/>
</dbReference>
<evidence type="ECO:0000256" key="2">
    <source>
        <dbReference type="SAM" id="SignalP"/>
    </source>
</evidence>
<sequence length="606" mass="67068">MRRFKKIIIILLALLLILPSFLTTASNNDSTEEDTDPTKEGKFSSKDEVVYATLSATGESKEIYIVNSFEIEEEGKIIDYGTYSNLKNLTNLSEIVQDDNQVEFIASKGEFYYQGNLNNKDLPWDISVSYYLNGEEITPDELAGMNGHVEIRIKTRVNEQVDPVFFENYLLQISVPLDSDIFSEIQAQDGLIANAGKNKQVTFTVMPEQEEEFIVEAKAVNFELAGIDITGIPSSMPIESPDVDEMTNEMKTLSKAISELNDGVADFKSGVTELNVGVAALRDGSSQFNDGVNKLNDSSPDVVNGSKEIELALESISTSLQDLPDIDTEGMNELVSGLNSTASGLGEIITQLESLKQNVKEAYENLDTAIANIPSYELSTKEMEDLRNSTANNETVEKLIDMYNAAKEVKSVYTNVKPTFEAMDMTMQGVINALSEMQIGLNTMAEETAASLEEMNDIGKIVQLQQGLQELASNYTVFHSGLEAFVNGVGQLSNSYQELHEGIVGISDGTNELENGMDDLHKGTTELDEATSDLPNQMTKEIDQMISEYDKSDFEVVSFISNKNKEVGSVQFVLKTESIKIEESTTTEEPTEEKKGFWSRFLDLFK</sequence>
<feature type="signal peptide" evidence="2">
    <location>
        <begin position="1"/>
        <end position="25"/>
    </location>
</feature>
<dbReference type="EMBL" id="BMEY01000006">
    <property type="protein sequence ID" value="GGA71961.1"/>
    <property type="molecule type" value="Genomic_DNA"/>
</dbReference>
<protein>
    <recommendedName>
        <fullName evidence="5">YhgE/Pip domain-containing protein</fullName>
    </recommendedName>
</protein>
<proteinExistence type="predicted"/>
<reference evidence="3" key="2">
    <citation type="submission" date="2020-09" db="EMBL/GenBank/DDBJ databases">
        <authorList>
            <person name="Sun Q."/>
            <person name="Zhou Y."/>
        </authorList>
    </citation>
    <scope>NUCLEOTIDE SEQUENCE</scope>
    <source>
        <strain evidence="3">CGMCC 1.12408</strain>
    </source>
</reference>
<accession>A0A916RV43</accession>